<feature type="domain" description="Cytochrome C Planctomycete-type" evidence="5">
    <location>
        <begin position="45"/>
        <end position="90"/>
    </location>
</feature>
<dbReference type="OrthoDB" id="127107at2"/>
<dbReference type="Proteomes" id="UP000319004">
    <property type="component" value="Chromosome"/>
</dbReference>
<feature type="chain" id="PRO_5022123046" evidence="2">
    <location>
        <begin position="19"/>
        <end position="811"/>
    </location>
</feature>
<dbReference type="Pfam" id="PF07635">
    <property type="entry name" value="PSCyt1"/>
    <property type="match status" value="1"/>
</dbReference>
<dbReference type="Gene3D" id="1.10.760.10">
    <property type="entry name" value="Cytochrome c-like domain"/>
    <property type="match status" value="1"/>
</dbReference>
<reference evidence="6 7" key="1">
    <citation type="submission" date="2019-03" db="EMBL/GenBank/DDBJ databases">
        <title>Deep-cultivation of Planctomycetes and their phenomic and genomic characterization uncovers novel biology.</title>
        <authorList>
            <person name="Wiegand S."/>
            <person name="Jogler M."/>
            <person name="Boedeker C."/>
            <person name="Pinto D."/>
            <person name="Vollmers J."/>
            <person name="Rivas-Marin E."/>
            <person name="Kohn T."/>
            <person name="Peeters S.H."/>
            <person name="Heuer A."/>
            <person name="Rast P."/>
            <person name="Oberbeckmann S."/>
            <person name="Bunk B."/>
            <person name="Jeske O."/>
            <person name="Meyerdierks A."/>
            <person name="Storesund J.E."/>
            <person name="Kallscheuer N."/>
            <person name="Luecker S."/>
            <person name="Lage O.M."/>
            <person name="Pohl T."/>
            <person name="Merkel B.J."/>
            <person name="Hornburger P."/>
            <person name="Mueller R.-W."/>
            <person name="Bruemmer F."/>
            <person name="Labrenz M."/>
            <person name="Spormann A.M."/>
            <person name="Op den Camp H."/>
            <person name="Overmann J."/>
            <person name="Amann R."/>
            <person name="Jetten M.S.M."/>
            <person name="Mascher T."/>
            <person name="Medema M.H."/>
            <person name="Devos D.P."/>
            <person name="Kaster A.-K."/>
            <person name="Ovreas L."/>
            <person name="Rohde M."/>
            <person name="Galperin M.Y."/>
            <person name="Jogler C."/>
        </authorList>
    </citation>
    <scope>NUCLEOTIDE SEQUENCE [LARGE SCALE GENOMIC DNA]</scope>
    <source>
        <strain evidence="6 7">Enr13</strain>
    </source>
</reference>
<dbReference type="GO" id="GO:0009055">
    <property type="term" value="F:electron transfer activity"/>
    <property type="evidence" value="ECO:0007669"/>
    <property type="project" value="InterPro"/>
</dbReference>
<dbReference type="PANTHER" id="PTHR35889">
    <property type="entry name" value="CYCLOINULO-OLIGOSACCHARIDE FRUCTANOTRANSFERASE-RELATED"/>
    <property type="match status" value="1"/>
</dbReference>
<dbReference type="Pfam" id="PF07587">
    <property type="entry name" value="PSD1"/>
    <property type="match status" value="1"/>
</dbReference>
<dbReference type="InterPro" id="IPR011429">
    <property type="entry name" value="Cyt_c_Planctomycete-type"/>
</dbReference>
<dbReference type="InterPro" id="IPR011444">
    <property type="entry name" value="DUF1549"/>
</dbReference>
<evidence type="ECO:0000313" key="7">
    <source>
        <dbReference type="Proteomes" id="UP000319004"/>
    </source>
</evidence>
<dbReference type="EMBL" id="CP037423">
    <property type="protein sequence ID" value="QDV45647.1"/>
    <property type="molecule type" value="Genomic_DNA"/>
</dbReference>
<protein>
    <submittedName>
        <fullName evidence="6">Planctomycete cytochrome C</fullName>
    </submittedName>
</protein>
<sequence length="811" mass="92097" precursor="true">MRVCCCFLLTVLTGVAWCDLAESADSEEQTVSFNHQIRPILSDTCFFCHGPDEEDRQADVRLDVAGQVDLTELVSRITSDDPEMLMPPPDSNKSLSPDQIALLTRWVKSGARYEKHWSFSPPAEVTPPQIAGGDESKDEIDRFVIAKLRERGFTLNDAADQRTLIRRVTMDLTGLPPTRSQIQAFLNDTSPQAYEHLVDRLLESPHYGEHMARYWLDLVRFADTNGLHHDHYREMTPYRDWVIRAFNENLPFDDFTVAQIAGDLYEQPTTDQLVASGFNRLHLIIDRGTALPEESFMRNVVDRVSAVGTAFLGLTLECAVCHDHKYDPITQRDFYQFYAFFNNFDGEPETGGRRGLDFKRGLQPPYLELPSQSQTEELSRLNQQIAGVQSSLKKLERKQKSNKQAEQTAASEEQDRAAEETKKQLSDQLTGLQASRDRLIESIPATLIMKERAEVRPAHILVRGNYDQPGEVVTRDTPGFLPPMKSDQPTKTRMDLAKWLVDPDNPLTARVAVNRFWQQLFGVGIVKTSEDFGAQGEPPSHPELLDYLTNRFVDSGWDVKALMRQIVLSQTYRQSSAAPQERFIADPQNRLLARGSRYRYDAEVIRDQVLAVSGLLNPTLYGKSVKPPQPEGLWKIVAMPYSYPRVFEPDQGDKIYRRSVYSFWKRGLPPPQMTIFDAPTRESCSARRERTNTPLQALVLMNEQQYFVAAMTLAYQLLQQTESSDRQRIEIAYETITSKVPSENALNRMVDALQQFRTVYRDNPNAAQTMIAQRGPAMLPADGPEPKNTDLAAMTMLVHSLLNLDAAKTRE</sequence>
<keyword evidence="7" id="KW-1185">Reference proteome</keyword>
<organism evidence="6 7">
    <name type="scientific">Stieleria neptunia</name>
    <dbReference type="NCBI Taxonomy" id="2527979"/>
    <lineage>
        <taxon>Bacteria</taxon>
        <taxon>Pseudomonadati</taxon>
        <taxon>Planctomycetota</taxon>
        <taxon>Planctomycetia</taxon>
        <taxon>Pirellulales</taxon>
        <taxon>Pirellulaceae</taxon>
        <taxon>Stieleria</taxon>
    </lineage>
</organism>
<evidence type="ECO:0000256" key="1">
    <source>
        <dbReference type="SAM" id="MobiDB-lite"/>
    </source>
</evidence>
<evidence type="ECO:0000259" key="3">
    <source>
        <dbReference type="Pfam" id="PF07583"/>
    </source>
</evidence>
<dbReference type="KEGG" id="snep:Enr13x_55260"/>
<evidence type="ECO:0000259" key="5">
    <source>
        <dbReference type="Pfam" id="PF07635"/>
    </source>
</evidence>
<dbReference type="AlphaFoldDB" id="A0A518HY28"/>
<dbReference type="InterPro" id="IPR036909">
    <property type="entry name" value="Cyt_c-like_dom_sf"/>
</dbReference>
<dbReference type="InterPro" id="IPR022655">
    <property type="entry name" value="DUF1553"/>
</dbReference>
<dbReference type="Pfam" id="PF07583">
    <property type="entry name" value="PSCyt2"/>
    <property type="match status" value="1"/>
</dbReference>
<evidence type="ECO:0000256" key="2">
    <source>
        <dbReference type="SAM" id="SignalP"/>
    </source>
</evidence>
<feature type="region of interest" description="Disordered" evidence="1">
    <location>
        <begin position="392"/>
        <end position="430"/>
    </location>
</feature>
<keyword evidence="2" id="KW-0732">Signal</keyword>
<name>A0A518HY28_9BACT</name>
<accession>A0A518HY28</accession>
<feature type="compositionally biased region" description="Basic and acidic residues" evidence="1">
    <location>
        <begin position="413"/>
        <end position="425"/>
    </location>
</feature>
<evidence type="ECO:0000259" key="4">
    <source>
        <dbReference type="Pfam" id="PF07587"/>
    </source>
</evidence>
<evidence type="ECO:0000313" key="6">
    <source>
        <dbReference type="EMBL" id="QDV45647.1"/>
    </source>
</evidence>
<dbReference type="SUPFAM" id="SSF46626">
    <property type="entry name" value="Cytochrome c"/>
    <property type="match status" value="1"/>
</dbReference>
<dbReference type="PANTHER" id="PTHR35889:SF3">
    <property type="entry name" value="F-BOX DOMAIN-CONTAINING PROTEIN"/>
    <property type="match status" value="1"/>
</dbReference>
<gene>
    <name evidence="6" type="ORF">Enr13x_55260</name>
</gene>
<dbReference type="GO" id="GO:0020037">
    <property type="term" value="F:heme binding"/>
    <property type="evidence" value="ECO:0007669"/>
    <property type="project" value="InterPro"/>
</dbReference>
<proteinExistence type="predicted"/>
<feature type="domain" description="DUF1549" evidence="3">
    <location>
        <begin position="139"/>
        <end position="344"/>
    </location>
</feature>
<feature type="compositionally biased region" description="Polar residues" evidence="1">
    <location>
        <begin position="402"/>
        <end position="411"/>
    </location>
</feature>
<feature type="signal peptide" evidence="2">
    <location>
        <begin position="1"/>
        <end position="18"/>
    </location>
</feature>
<feature type="domain" description="DUF1553" evidence="4">
    <location>
        <begin position="492"/>
        <end position="751"/>
    </location>
</feature>